<name>A0AAX7UWY9_ASTCA</name>
<protein>
    <recommendedName>
        <fullName evidence="3">REJ domain-containing protein</fullName>
    </recommendedName>
</protein>
<dbReference type="Proteomes" id="UP000265100">
    <property type="component" value="Chromosome 12"/>
</dbReference>
<reference evidence="2" key="2">
    <citation type="submission" date="2023-03" db="EMBL/GenBank/DDBJ databases">
        <authorList>
            <consortium name="Wellcome Sanger Institute Data Sharing"/>
        </authorList>
    </citation>
    <scope>NUCLEOTIDE SEQUENCE [LARGE SCALE GENOMIC DNA]</scope>
</reference>
<evidence type="ECO:0008006" key="3">
    <source>
        <dbReference type="Google" id="ProtNLM"/>
    </source>
</evidence>
<accession>A0AAX7UWY9</accession>
<dbReference type="GeneTree" id="ENSGT00990000214190"/>
<sequence>MDANVFVTFYGIKLKVSWFSRAWFISRQASISSILALSNRRYSPTSSLALRAVSVVRVAPTVMTFILLQNHSSADCRLRCASFSYCTRMSRRAADRSGLATSISTDTSALYWIWVCNSAISLSQRRFRKVSSSSRVSTRFSSSAWPSVASSAPFLASMSLPSASSLPSTSSSYCFCRFLSTSSI</sequence>
<evidence type="ECO:0000313" key="1">
    <source>
        <dbReference type="Ensembl" id="ENSACLP00000074623.1"/>
    </source>
</evidence>
<keyword evidence="2" id="KW-1185">Reference proteome</keyword>
<proteinExistence type="predicted"/>
<reference evidence="1 2" key="1">
    <citation type="submission" date="2018-05" db="EMBL/GenBank/DDBJ databases">
        <authorList>
            <person name="Datahose"/>
        </authorList>
    </citation>
    <scope>NUCLEOTIDE SEQUENCE</scope>
</reference>
<organism evidence="1 2">
    <name type="scientific">Astatotilapia calliptera</name>
    <name type="common">Eastern happy</name>
    <name type="synonym">Chromis callipterus</name>
    <dbReference type="NCBI Taxonomy" id="8154"/>
    <lineage>
        <taxon>Eukaryota</taxon>
        <taxon>Metazoa</taxon>
        <taxon>Chordata</taxon>
        <taxon>Craniata</taxon>
        <taxon>Vertebrata</taxon>
        <taxon>Euteleostomi</taxon>
        <taxon>Actinopterygii</taxon>
        <taxon>Neopterygii</taxon>
        <taxon>Teleostei</taxon>
        <taxon>Neoteleostei</taxon>
        <taxon>Acanthomorphata</taxon>
        <taxon>Ovalentaria</taxon>
        <taxon>Cichlomorphae</taxon>
        <taxon>Cichliformes</taxon>
        <taxon>Cichlidae</taxon>
        <taxon>African cichlids</taxon>
        <taxon>Pseudocrenilabrinae</taxon>
        <taxon>Haplochromini</taxon>
        <taxon>Astatotilapia</taxon>
    </lineage>
</organism>
<reference evidence="1" key="4">
    <citation type="submission" date="2025-09" db="UniProtKB">
        <authorList>
            <consortium name="Ensembl"/>
        </authorList>
    </citation>
    <scope>IDENTIFICATION</scope>
</reference>
<dbReference type="AlphaFoldDB" id="A0AAX7UWY9"/>
<reference evidence="1" key="3">
    <citation type="submission" date="2025-08" db="UniProtKB">
        <authorList>
            <consortium name="Ensembl"/>
        </authorList>
    </citation>
    <scope>IDENTIFICATION</scope>
</reference>
<evidence type="ECO:0000313" key="2">
    <source>
        <dbReference type="Proteomes" id="UP000265100"/>
    </source>
</evidence>
<dbReference type="Ensembl" id="ENSACLT00000044863.1">
    <property type="protein sequence ID" value="ENSACLP00000074623.1"/>
    <property type="gene ID" value="ENSACLG00000035300.1"/>
</dbReference>